<protein>
    <recommendedName>
        <fullName evidence="3">Indoleacetamide hydrolase</fullName>
    </recommendedName>
</protein>
<dbReference type="InterPro" id="IPR036928">
    <property type="entry name" value="AS_sf"/>
</dbReference>
<dbReference type="AlphaFoldDB" id="A0A7X5J9Z9"/>
<dbReference type="PANTHER" id="PTHR11895">
    <property type="entry name" value="TRANSAMIDASE"/>
    <property type="match status" value="1"/>
</dbReference>
<proteinExistence type="inferred from homology"/>
<dbReference type="InterPro" id="IPR000120">
    <property type="entry name" value="Amidase"/>
</dbReference>
<dbReference type="RefSeq" id="WP_161709662.1">
    <property type="nucleotide sequence ID" value="NZ_JAABLQ010000004.1"/>
</dbReference>
<reference evidence="6" key="1">
    <citation type="submission" date="2020-01" db="EMBL/GenBank/DDBJ databases">
        <authorList>
            <person name="Fang Y."/>
            <person name="Sun R."/>
            <person name="Nie L."/>
            <person name="He J."/>
            <person name="Hao L."/>
            <person name="Wang L."/>
            <person name="Su S."/>
            <person name="Lv E."/>
            <person name="Zhang Z."/>
            <person name="Xie R."/>
            <person name="Liu H."/>
        </authorList>
    </citation>
    <scope>NUCLEOTIDE SEQUENCE [LARGE SCALE GENOMIC DNA]</scope>
    <source>
        <strain evidence="6">XCT-53</strain>
    </source>
</reference>
<comment type="function">
    <text evidence="1">Hydrolyzes indole-3-acetamide (IAM) into indole-3-acetic acid (IAA).</text>
</comment>
<comment type="similarity">
    <text evidence="2">Belongs to the amidase family.</text>
</comment>
<dbReference type="InterPro" id="IPR023631">
    <property type="entry name" value="Amidase_dom"/>
</dbReference>
<feature type="domain" description="Amidase" evidence="4">
    <location>
        <begin position="51"/>
        <end position="476"/>
    </location>
</feature>
<comment type="caution">
    <text evidence="5">The sequence shown here is derived from an EMBL/GenBank/DDBJ whole genome shotgun (WGS) entry which is preliminary data.</text>
</comment>
<dbReference type="GO" id="GO:0016787">
    <property type="term" value="F:hydrolase activity"/>
    <property type="evidence" value="ECO:0007669"/>
    <property type="project" value="UniProtKB-KW"/>
</dbReference>
<sequence>MQRHLTFAATGLAFALAGPAAGETAMRDVREMTISDLQAARTSGSLTTTALVAALLEAAKARAGDNIFITLDEAGARAAAAASDAAGAAASGPLQGVPLVIKDNIAVAGLPNTAGTPALKDWVPATDAPVVARLRAAGAIILGKTNMHELAFGITSNNAAFGAVANAHAPERIAGGSSGGTGAAIGARLAPAGLGTDTGGSVRIPAALNGICGLRPTVGRYPGTGIVPISRTRDTAGPMARSVADLALLDAVITGTTSALADVAPQSIRLGLAAPFTQDLDPETAAVFETALDRLRQAGVTLVPLDLTNIRDLSDQAGFAIALHEIRRDMPAFLAEHRTGVTLDRLVAGIASPDVAHVFAEYVTGTGAIPEAVYRTAMDDLRPRLQAAYAEVFTRERLDALVFPTVPLAATPIATSDRTVRLDGVEVPTFPTFIRNTDPGSNAGIPGLSLPVGLTAQGLPVGLEIDGPAHSDRHLLAVARTLETLLPATPPPALTRSR</sequence>
<dbReference type="Pfam" id="PF01425">
    <property type="entry name" value="Amidase"/>
    <property type="match status" value="1"/>
</dbReference>
<dbReference type="PROSITE" id="PS00571">
    <property type="entry name" value="AMIDASES"/>
    <property type="match status" value="1"/>
</dbReference>
<dbReference type="EMBL" id="JAABLQ010000004">
    <property type="protein sequence ID" value="NBN80399.1"/>
    <property type="molecule type" value="Genomic_DNA"/>
</dbReference>
<dbReference type="Proteomes" id="UP000586722">
    <property type="component" value="Unassembled WGS sequence"/>
</dbReference>
<dbReference type="PANTHER" id="PTHR11895:SF151">
    <property type="entry name" value="GLUTAMYL-TRNA(GLN) AMIDOTRANSFERASE SUBUNIT A"/>
    <property type="match status" value="1"/>
</dbReference>
<accession>A0A7X5J9Z9</accession>
<evidence type="ECO:0000313" key="6">
    <source>
        <dbReference type="Proteomes" id="UP000586722"/>
    </source>
</evidence>
<gene>
    <name evidence="5" type="primary">iaaH</name>
    <name evidence="5" type="ORF">GWI72_19145</name>
</gene>
<evidence type="ECO:0000256" key="1">
    <source>
        <dbReference type="ARBA" id="ARBA00003871"/>
    </source>
</evidence>
<dbReference type="SUPFAM" id="SSF75304">
    <property type="entry name" value="Amidase signature (AS) enzymes"/>
    <property type="match status" value="1"/>
</dbReference>
<keyword evidence="5" id="KW-0378">Hydrolase</keyword>
<organism evidence="5 6">
    <name type="scientific">Pannonibacter tanglangensis</name>
    <dbReference type="NCBI Taxonomy" id="2750084"/>
    <lineage>
        <taxon>Bacteria</taxon>
        <taxon>Pseudomonadati</taxon>
        <taxon>Pseudomonadota</taxon>
        <taxon>Alphaproteobacteria</taxon>
        <taxon>Hyphomicrobiales</taxon>
        <taxon>Stappiaceae</taxon>
        <taxon>Pannonibacter</taxon>
    </lineage>
</organism>
<evidence type="ECO:0000259" key="4">
    <source>
        <dbReference type="Pfam" id="PF01425"/>
    </source>
</evidence>
<dbReference type="Gene3D" id="3.90.1300.10">
    <property type="entry name" value="Amidase signature (AS) domain"/>
    <property type="match status" value="1"/>
</dbReference>
<dbReference type="InterPro" id="IPR020556">
    <property type="entry name" value="Amidase_CS"/>
</dbReference>
<evidence type="ECO:0000256" key="3">
    <source>
        <dbReference type="ARBA" id="ARBA00021874"/>
    </source>
</evidence>
<dbReference type="NCBIfam" id="NF005688">
    <property type="entry name" value="PRK07488.1"/>
    <property type="match status" value="1"/>
</dbReference>
<evidence type="ECO:0000313" key="5">
    <source>
        <dbReference type="EMBL" id="NBN80399.1"/>
    </source>
</evidence>
<keyword evidence="6" id="KW-1185">Reference proteome</keyword>
<evidence type="ECO:0000256" key="2">
    <source>
        <dbReference type="ARBA" id="ARBA00009199"/>
    </source>
</evidence>
<name>A0A7X5J9Z9_9HYPH</name>